<protein>
    <recommendedName>
        <fullName evidence="15">lytic cellulose monooxygenase (C4-dehydrogenating)</fullName>
        <ecNumber evidence="15">1.14.99.56</ecNumber>
    </recommendedName>
</protein>
<dbReference type="EC" id="1.14.99.56" evidence="15"/>
<gene>
    <name evidence="18" type="ORF">QBC47DRAFT_371051</name>
</gene>
<dbReference type="GO" id="GO:0005576">
    <property type="term" value="C:extracellular region"/>
    <property type="evidence" value="ECO:0007669"/>
    <property type="project" value="UniProtKB-SubCell"/>
</dbReference>
<evidence type="ECO:0000256" key="10">
    <source>
        <dbReference type="ARBA" id="ARBA00023157"/>
    </source>
</evidence>
<evidence type="ECO:0000256" key="13">
    <source>
        <dbReference type="ARBA" id="ARBA00044502"/>
    </source>
</evidence>
<organism evidence="18 19">
    <name type="scientific">Echria macrotheca</name>
    <dbReference type="NCBI Taxonomy" id="438768"/>
    <lineage>
        <taxon>Eukaryota</taxon>
        <taxon>Fungi</taxon>
        <taxon>Dikarya</taxon>
        <taxon>Ascomycota</taxon>
        <taxon>Pezizomycotina</taxon>
        <taxon>Sordariomycetes</taxon>
        <taxon>Sordariomycetidae</taxon>
        <taxon>Sordariales</taxon>
        <taxon>Schizotheciaceae</taxon>
        <taxon>Echria</taxon>
    </lineage>
</organism>
<sequence>MLTVGNDDVQARAPRLTGSPDTFSSTVYNGVREPDWQTVRMTENRYSNGPITDVNSQAMTCYELNPGQGAAKTLSVTAGSTVTFAVGGGNIFHPGPLHFYLAKVPSGKTAATFDGKGAVWFKIYQDGPSGFGTGNLKWPSDGASQVSVRIPPCVANGEYLLRVEHIALHSASAPGGAQLYLSCAQLNISGGTGTIKTPQLVSFPGAYRSNDPGIMFNLYWPAPTSYTNPGPAVATC</sequence>
<evidence type="ECO:0000256" key="1">
    <source>
        <dbReference type="ARBA" id="ARBA00001973"/>
    </source>
</evidence>
<dbReference type="GO" id="GO:0030245">
    <property type="term" value="P:cellulose catabolic process"/>
    <property type="evidence" value="ECO:0007669"/>
    <property type="project" value="UniProtKB-KW"/>
</dbReference>
<evidence type="ECO:0000256" key="15">
    <source>
        <dbReference type="ARBA" id="ARBA00047174"/>
    </source>
</evidence>
<dbReference type="PANTHER" id="PTHR33353:SF10">
    <property type="entry name" value="ENDO-BETA-1,4-GLUCANASE D"/>
    <property type="match status" value="1"/>
</dbReference>
<comment type="catalytic activity">
    <reaction evidence="14">
        <text>[(1-&gt;4)-beta-D-glucosyl]n+m + reduced acceptor + O2 = 4-dehydro-beta-D-glucosyl-[(1-&gt;4)-beta-D-glucosyl]n-1 + [(1-&gt;4)-beta-D-glucosyl]m + acceptor + H2O.</text>
        <dbReference type="EC" id="1.14.99.56"/>
    </reaction>
</comment>
<accession>A0AAJ0FFF1</accession>
<dbReference type="InterPro" id="IPR049892">
    <property type="entry name" value="AA9"/>
</dbReference>
<feature type="domain" description="Auxiliary Activity family 9 catalytic" evidence="17">
    <location>
        <begin position="22"/>
        <end position="226"/>
    </location>
</feature>
<keyword evidence="6" id="KW-0136">Cellulose degradation</keyword>
<comment type="caution">
    <text evidence="18">The sequence shown here is derived from an EMBL/GenBank/DDBJ whole genome shotgun (WGS) entry which is preliminary data.</text>
</comment>
<dbReference type="CDD" id="cd21175">
    <property type="entry name" value="LPMO_AA9"/>
    <property type="match status" value="1"/>
</dbReference>
<dbReference type="Proteomes" id="UP001239445">
    <property type="component" value="Unassembled WGS sequence"/>
</dbReference>
<dbReference type="GO" id="GO:0046872">
    <property type="term" value="F:metal ion binding"/>
    <property type="evidence" value="ECO:0007669"/>
    <property type="project" value="UniProtKB-KW"/>
</dbReference>
<feature type="region of interest" description="Disordered" evidence="16">
    <location>
        <begin position="1"/>
        <end position="21"/>
    </location>
</feature>
<dbReference type="GO" id="GO:0016787">
    <property type="term" value="F:hydrolase activity"/>
    <property type="evidence" value="ECO:0007669"/>
    <property type="project" value="UniProtKB-KW"/>
</dbReference>
<keyword evidence="8" id="KW-0186">Copper</keyword>
<keyword evidence="5" id="KW-0732">Signal</keyword>
<keyword evidence="3" id="KW-0964">Secreted</keyword>
<keyword evidence="7" id="KW-0560">Oxidoreductase</keyword>
<keyword evidence="19" id="KW-1185">Reference proteome</keyword>
<keyword evidence="9" id="KW-0503">Monooxygenase</keyword>
<evidence type="ECO:0000256" key="9">
    <source>
        <dbReference type="ARBA" id="ARBA00023033"/>
    </source>
</evidence>
<dbReference type="GO" id="GO:0004497">
    <property type="term" value="F:monooxygenase activity"/>
    <property type="evidence" value="ECO:0007669"/>
    <property type="project" value="UniProtKB-KW"/>
</dbReference>
<keyword evidence="4" id="KW-0479">Metal-binding</keyword>
<evidence type="ECO:0000256" key="16">
    <source>
        <dbReference type="SAM" id="MobiDB-lite"/>
    </source>
</evidence>
<reference evidence="18" key="1">
    <citation type="submission" date="2023-06" db="EMBL/GenBank/DDBJ databases">
        <title>Genome-scale phylogeny and comparative genomics of the fungal order Sordariales.</title>
        <authorList>
            <consortium name="Lawrence Berkeley National Laboratory"/>
            <person name="Hensen N."/>
            <person name="Bonometti L."/>
            <person name="Westerberg I."/>
            <person name="Brannstrom I.O."/>
            <person name="Guillou S."/>
            <person name="Cros-Aarteil S."/>
            <person name="Calhoun S."/>
            <person name="Haridas S."/>
            <person name="Kuo A."/>
            <person name="Mondo S."/>
            <person name="Pangilinan J."/>
            <person name="Riley R."/>
            <person name="Labutti K."/>
            <person name="Andreopoulos B."/>
            <person name="Lipzen A."/>
            <person name="Chen C."/>
            <person name="Yanf M."/>
            <person name="Daum C."/>
            <person name="Ng V."/>
            <person name="Clum A."/>
            <person name="Steindorff A."/>
            <person name="Ohm R."/>
            <person name="Martin F."/>
            <person name="Silar P."/>
            <person name="Natvig D."/>
            <person name="Lalanne C."/>
            <person name="Gautier V."/>
            <person name="Ament-Velasquez S.L."/>
            <person name="Kruys A."/>
            <person name="Hutchinson M.I."/>
            <person name="Powell A.J."/>
            <person name="Barry K."/>
            <person name="Miller A.N."/>
            <person name="Grigoriev I.V."/>
            <person name="Debuchy R."/>
            <person name="Gladieux P."/>
            <person name="Thoren M.H."/>
            <person name="Johannesson H."/>
        </authorList>
    </citation>
    <scope>NUCLEOTIDE SEQUENCE</scope>
    <source>
        <strain evidence="18">PSN4</strain>
    </source>
</reference>
<evidence type="ECO:0000256" key="3">
    <source>
        <dbReference type="ARBA" id="ARBA00022525"/>
    </source>
</evidence>
<dbReference type="InterPro" id="IPR005103">
    <property type="entry name" value="AA9_LPMO"/>
</dbReference>
<evidence type="ECO:0000256" key="5">
    <source>
        <dbReference type="ARBA" id="ARBA00022729"/>
    </source>
</evidence>
<evidence type="ECO:0000256" key="4">
    <source>
        <dbReference type="ARBA" id="ARBA00022723"/>
    </source>
</evidence>
<evidence type="ECO:0000259" key="17">
    <source>
        <dbReference type="Pfam" id="PF03443"/>
    </source>
</evidence>
<keyword evidence="12" id="KW-0624">Polysaccharide degradation</keyword>
<name>A0AAJ0FFF1_9PEZI</name>
<dbReference type="Gene3D" id="2.70.50.70">
    <property type="match status" value="1"/>
</dbReference>
<comment type="cofactor">
    <cofactor evidence="1">
        <name>Cu(2+)</name>
        <dbReference type="ChEBI" id="CHEBI:29036"/>
    </cofactor>
</comment>
<evidence type="ECO:0000256" key="12">
    <source>
        <dbReference type="ARBA" id="ARBA00023326"/>
    </source>
</evidence>
<evidence type="ECO:0000313" key="19">
    <source>
        <dbReference type="Proteomes" id="UP001239445"/>
    </source>
</evidence>
<dbReference type="AlphaFoldDB" id="A0AAJ0FFF1"/>
<comment type="subcellular location">
    <subcellularLocation>
        <location evidence="2">Secreted</location>
    </subcellularLocation>
</comment>
<keyword evidence="11" id="KW-0119">Carbohydrate metabolism</keyword>
<keyword evidence="18" id="KW-0378">Hydrolase</keyword>
<comment type="similarity">
    <text evidence="13">Belongs to the polysaccharide monooxygenase AA9 family.</text>
</comment>
<keyword evidence="10" id="KW-1015">Disulfide bond</keyword>
<evidence type="ECO:0000256" key="7">
    <source>
        <dbReference type="ARBA" id="ARBA00023002"/>
    </source>
</evidence>
<evidence type="ECO:0000313" key="18">
    <source>
        <dbReference type="EMBL" id="KAK1759090.1"/>
    </source>
</evidence>
<evidence type="ECO:0000256" key="14">
    <source>
        <dbReference type="ARBA" id="ARBA00045077"/>
    </source>
</evidence>
<dbReference type="EMBL" id="MU839828">
    <property type="protein sequence ID" value="KAK1759090.1"/>
    <property type="molecule type" value="Genomic_DNA"/>
</dbReference>
<evidence type="ECO:0000256" key="6">
    <source>
        <dbReference type="ARBA" id="ARBA00023001"/>
    </source>
</evidence>
<evidence type="ECO:0000256" key="11">
    <source>
        <dbReference type="ARBA" id="ARBA00023277"/>
    </source>
</evidence>
<evidence type="ECO:0000256" key="2">
    <source>
        <dbReference type="ARBA" id="ARBA00004613"/>
    </source>
</evidence>
<dbReference type="Pfam" id="PF03443">
    <property type="entry name" value="AA9"/>
    <property type="match status" value="1"/>
</dbReference>
<evidence type="ECO:0000256" key="8">
    <source>
        <dbReference type="ARBA" id="ARBA00023008"/>
    </source>
</evidence>
<dbReference type="PANTHER" id="PTHR33353">
    <property type="entry name" value="PUTATIVE (AFU_ORTHOLOGUE AFUA_1G12560)-RELATED"/>
    <property type="match status" value="1"/>
</dbReference>
<proteinExistence type="inferred from homology"/>